<comment type="caution">
    <text evidence="3">The sequence shown here is derived from an EMBL/GenBank/DDBJ whole genome shotgun (WGS) entry which is preliminary data.</text>
</comment>
<evidence type="ECO:0000256" key="1">
    <source>
        <dbReference type="SAM" id="MobiDB-lite"/>
    </source>
</evidence>
<feature type="region of interest" description="Disordered" evidence="1">
    <location>
        <begin position="24"/>
        <end position="43"/>
    </location>
</feature>
<feature type="chain" id="PRO_5037594403" description="Entericidin" evidence="2">
    <location>
        <begin position="21"/>
        <end position="88"/>
    </location>
</feature>
<evidence type="ECO:0000313" key="3">
    <source>
        <dbReference type="EMBL" id="GGI52038.1"/>
    </source>
</evidence>
<accession>A0A917N2L6</accession>
<proteinExistence type="predicted"/>
<keyword evidence="4" id="KW-1185">Reference proteome</keyword>
<organism evidence="3 4">
    <name type="scientific">Mucilaginibacter galii</name>
    <dbReference type="NCBI Taxonomy" id="2005073"/>
    <lineage>
        <taxon>Bacteria</taxon>
        <taxon>Pseudomonadati</taxon>
        <taxon>Bacteroidota</taxon>
        <taxon>Sphingobacteriia</taxon>
        <taxon>Sphingobacteriales</taxon>
        <taxon>Sphingobacteriaceae</taxon>
        <taxon>Mucilaginibacter</taxon>
    </lineage>
</organism>
<evidence type="ECO:0000313" key="4">
    <source>
        <dbReference type="Proteomes" id="UP000662074"/>
    </source>
</evidence>
<dbReference type="PROSITE" id="PS51257">
    <property type="entry name" value="PROKAR_LIPOPROTEIN"/>
    <property type="match status" value="1"/>
</dbReference>
<reference evidence="3" key="2">
    <citation type="submission" date="2020-09" db="EMBL/GenBank/DDBJ databases">
        <authorList>
            <person name="Sun Q."/>
            <person name="Sedlacek I."/>
        </authorList>
    </citation>
    <scope>NUCLEOTIDE SEQUENCE</scope>
    <source>
        <strain evidence="3">CCM 8711</strain>
    </source>
</reference>
<gene>
    <name evidence="3" type="ORF">GCM10011425_32500</name>
</gene>
<sequence>MKNLLKSALILAAASSMLVACDPAPKGSDANATDSTSVQTSADSTITVDTAKTADTTMLGDTAAKAGDTITKTVKKTTVVKKSVTKND</sequence>
<dbReference type="RefSeq" id="WP_188418152.1">
    <property type="nucleotide sequence ID" value="NZ_BMDO01000010.1"/>
</dbReference>
<evidence type="ECO:0000256" key="2">
    <source>
        <dbReference type="SAM" id="SignalP"/>
    </source>
</evidence>
<reference evidence="3" key="1">
    <citation type="journal article" date="2014" name="Int. J. Syst. Evol. Microbiol.">
        <title>Complete genome sequence of Corynebacterium casei LMG S-19264T (=DSM 44701T), isolated from a smear-ripened cheese.</title>
        <authorList>
            <consortium name="US DOE Joint Genome Institute (JGI-PGF)"/>
            <person name="Walter F."/>
            <person name="Albersmeier A."/>
            <person name="Kalinowski J."/>
            <person name="Ruckert C."/>
        </authorList>
    </citation>
    <scope>NUCLEOTIDE SEQUENCE</scope>
    <source>
        <strain evidence="3">CCM 8711</strain>
    </source>
</reference>
<evidence type="ECO:0008006" key="5">
    <source>
        <dbReference type="Google" id="ProtNLM"/>
    </source>
</evidence>
<dbReference type="EMBL" id="BMDO01000010">
    <property type="protein sequence ID" value="GGI52038.1"/>
    <property type="molecule type" value="Genomic_DNA"/>
</dbReference>
<protein>
    <recommendedName>
        <fullName evidence="5">Entericidin</fullName>
    </recommendedName>
</protein>
<dbReference type="AlphaFoldDB" id="A0A917N2L6"/>
<feature type="compositionally biased region" description="Polar residues" evidence="1">
    <location>
        <begin position="30"/>
        <end position="43"/>
    </location>
</feature>
<name>A0A917N2L6_9SPHI</name>
<dbReference type="Proteomes" id="UP000662074">
    <property type="component" value="Unassembled WGS sequence"/>
</dbReference>
<keyword evidence="2" id="KW-0732">Signal</keyword>
<feature type="signal peptide" evidence="2">
    <location>
        <begin position="1"/>
        <end position="20"/>
    </location>
</feature>